<organism evidence="3 4">
    <name type="scientific">Actinorugispora endophytica</name>
    <dbReference type="NCBI Taxonomy" id="1605990"/>
    <lineage>
        <taxon>Bacteria</taxon>
        <taxon>Bacillati</taxon>
        <taxon>Actinomycetota</taxon>
        <taxon>Actinomycetes</taxon>
        <taxon>Streptosporangiales</taxon>
        <taxon>Nocardiopsidaceae</taxon>
        <taxon>Actinorugispora</taxon>
    </lineage>
</organism>
<feature type="domain" description="AAA+ ATPase" evidence="2">
    <location>
        <begin position="87"/>
        <end position="278"/>
    </location>
</feature>
<comment type="caution">
    <text evidence="3">The sequence shown here is derived from an EMBL/GenBank/DDBJ whole genome shotgun (WGS) entry which is preliminary data.</text>
</comment>
<dbReference type="SMART" id="SM00382">
    <property type="entry name" value="AAA"/>
    <property type="match status" value="1"/>
</dbReference>
<protein>
    <submittedName>
        <fullName evidence="3">Dynein-related subfamily AAA family protein</fullName>
    </submittedName>
</protein>
<dbReference type="OrthoDB" id="9783370at2"/>
<dbReference type="InterPro" id="IPR027417">
    <property type="entry name" value="P-loop_NTPase"/>
</dbReference>
<dbReference type="Gene3D" id="3.40.50.300">
    <property type="entry name" value="P-loop containing nucleotide triphosphate hydrolases"/>
    <property type="match status" value="1"/>
</dbReference>
<dbReference type="GO" id="GO:0016887">
    <property type="term" value="F:ATP hydrolysis activity"/>
    <property type="evidence" value="ECO:0007669"/>
    <property type="project" value="InterPro"/>
</dbReference>
<evidence type="ECO:0000259" key="2">
    <source>
        <dbReference type="SMART" id="SM00382"/>
    </source>
</evidence>
<evidence type="ECO:0000313" key="3">
    <source>
        <dbReference type="EMBL" id="TDQ53462.1"/>
    </source>
</evidence>
<gene>
    <name evidence="3" type="ORF">EV190_104252</name>
</gene>
<dbReference type="Proteomes" id="UP000295281">
    <property type="component" value="Unassembled WGS sequence"/>
</dbReference>
<evidence type="ECO:0000256" key="1">
    <source>
        <dbReference type="SAM" id="MobiDB-lite"/>
    </source>
</evidence>
<dbReference type="AlphaFoldDB" id="A0A4R6V0Y4"/>
<dbReference type="SUPFAM" id="SSF52540">
    <property type="entry name" value="P-loop containing nucleoside triphosphate hydrolases"/>
    <property type="match status" value="1"/>
</dbReference>
<dbReference type="InterPro" id="IPR003593">
    <property type="entry name" value="AAA+_ATPase"/>
</dbReference>
<dbReference type="RefSeq" id="WP_133740966.1">
    <property type="nucleotide sequence ID" value="NZ_SNYN01000004.1"/>
</dbReference>
<keyword evidence="4" id="KW-1185">Reference proteome</keyword>
<sequence>MDEAPRDASAPSPSDDREWLIYRGRGEPHDDIDERLPPPPPWRAFPGEPISTPLPADDARRSDEQRRARNYRADPHVVELVNAALYLRRPLLVTGKPGVGKSTLAHSIADELRLGPVLHWPVNSRSTLLDGLYRYDAIGRLQEANLESSGPAGGPPAAPDIGRYIRLGPLGTALLPRARPRVLLVDELDKGDIDLPNDLLNVFEEGQFTVAELARLPDGQDEVAVMTADHADRVPVRHGRVLCSAFPVVVVTSNGEREFPPAFLRRCIRLDIQPHDHAALAEIVAAHLGENALERARPVIRRFLERREHADIATDQLLNAIHFAMSGARMPDDARQRLQEELLRPISSADPA</sequence>
<accession>A0A4R6V0Y4</accession>
<feature type="compositionally biased region" description="Basic and acidic residues" evidence="1">
    <location>
        <begin position="57"/>
        <end position="68"/>
    </location>
</feature>
<dbReference type="CDD" id="cd00009">
    <property type="entry name" value="AAA"/>
    <property type="match status" value="1"/>
</dbReference>
<dbReference type="InterPro" id="IPR011704">
    <property type="entry name" value="ATPase_dyneun-rel_AAA"/>
</dbReference>
<proteinExistence type="predicted"/>
<dbReference type="EMBL" id="SNYN01000004">
    <property type="protein sequence ID" value="TDQ53462.1"/>
    <property type="molecule type" value="Genomic_DNA"/>
</dbReference>
<dbReference type="Pfam" id="PF07728">
    <property type="entry name" value="AAA_5"/>
    <property type="match status" value="1"/>
</dbReference>
<feature type="compositionally biased region" description="Basic and acidic residues" evidence="1">
    <location>
        <begin position="14"/>
        <end position="36"/>
    </location>
</feature>
<feature type="region of interest" description="Disordered" evidence="1">
    <location>
        <begin position="1"/>
        <end position="68"/>
    </location>
</feature>
<reference evidence="3 4" key="1">
    <citation type="submission" date="2019-03" db="EMBL/GenBank/DDBJ databases">
        <title>Genomic Encyclopedia of Type Strains, Phase IV (KMG-IV): sequencing the most valuable type-strain genomes for metagenomic binning, comparative biology and taxonomic classification.</title>
        <authorList>
            <person name="Goeker M."/>
        </authorList>
    </citation>
    <scope>NUCLEOTIDE SEQUENCE [LARGE SCALE GENOMIC DNA]</scope>
    <source>
        <strain evidence="3 4">DSM 46770</strain>
    </source>
</reference>
<dbReference type="GO" id="GO:0005524">
    <property type="term" value="F:ATP binding"/>
    <property type="evidence" value="ECO:0007669"/>
    <property type="project" value="InterPro"/>
</dbReference>
<evidence type="ECO:0000313" key="4">
    <source>
        <dbReference type="Proteomes" id="UP000295281"/>
    </source>
</evidence>
<name>A0A4R6V0Y4_9ACTN</name>